<reference evidence="2 3" key="1">
    <citation type="submission" date="2018-08" db="EMBL/GenBank/DDBJ databases">
        <title>Sequencing the genomes of 1000 actinobacteria strains.</title>
        <authorList>
            <person name="Klenk H.-P."/>
        </authorList>
    </citation>
    <scope>NUCLEOTIDE SEQUENCE [LARGE SCALE GENOMIC DNA]</scope>
    <source>
        <strain evidence="2 3">DSM 22967</strain>
    </source>
</reference>
<dbReference type="AlphaFoldDB" id="A0A3D9UNM0"/>
<evidence type="ECO:0008006" key="4">
    <source>
        <dbReference type="Google" id="ProtNLM"/>
    </source>
</evidence>
<feature type="region of interest" description="Disordered" evidence="1">
    <location>
        <begin position="231"/>
        <end position="309"/>
    </location>
</feature>
<dbReference type="Proteomes" id="UP000256253">
    <property type="component" value="Unassembled WGS sequence"/>
</dbReference>
<dbReference type="SUPFAM" id="SSF48452">
    <property type="entry name" value="TPR-like"/>
    <property type="match status" value="1"/>
</dbReference>
<name>A0A3D9UNM0_9MICO</name>
<accession>A0A3D9UNM0</accession>
<keyword evidence="3" id="KW-1185">Reference proteome</keyword>
<evidence type="ECO:0000256" key="1">
    <source>
        <dbReference type="SAM" id="MobiDB-lite"/>
    </source>
</evidence>
<organism evidence="2 3">
    <name type="scientific">Calidifontibacter indicus</name>
    <dbReference type="NCBI Taxonomy" id="419650"/>
    <lineage>
        <taxon>Bacteria</taxon>
        <taxon>Bacillati</taxon>
        <taxon>Actinomycetota</taxon>
        <taxon>Actinomycetes</taxon>
        <taxon>Micrococcales</taxon>
        <taxon>Dermacoccaceae</taxon>
        <taxon>Calidifontibacter</taxon>
    </lineage>
</organism>
<evidence type="ECO:0000313" key="2">
    <source>
        <dbReference type="EMBL" id="REF30927.1"/>
    </source>
</evidence>
<dbReference type="EMBL" id="QTUA01000001">
    <property type="protein sequence ID" value="REF30927.1"/>
    <property type="molecule type" value="Genomic_DNA"/>
</dbReference>
<dbReference type="Gene3D" id="1.25.40.10">
    <property type="entry name" value="Tetratricopeptide repeat domain"/>
    <property type="match status" value="1"/>
</dbReference>
<feature type="compositionally biased region" description="Acidic residues" evidence="1">
    <location>
        <begin position="259"/>
        <end position="276"/>
    </location>
</feature>
<evidence type="ECO:0000313" key="3">
    <source>
        <dbReference type="Proteomes" id="UP000256253"/>
    </source>
</evidence>
<feature type="compositionally biased region" description="Acidic residues" evidence="1">
    <location>
        <begin position="284"/>
        <end position="309"/>
    </location>
</feature>
<protein>
    <recommendedName>
        <fullName evidence="4">Tetratricopeptide repeat protein</fullName>
    </recommendedName>
</protein>
<comment type="caution">
    <text evidence="2">The sequence shown here is derived from an EMBL/GenBank/DDBJ whole genome shotgun (WGS) entry which is preliminary data.</text>
</comment>
<gene>
    <name evidence="2" type="ORF">DFJ65_1964</name>
</gene>
<sequence length="309" mass="33701">MLPEGVTGKELDRSVWQQLRTLSAENAEGVAAHLAAAAILLEDDEDRALEHAEHAARRAGRVPAVREALGLVRYRRGEFTDALREFKTARRLSGSDHLLPYMVDCERGLGRYDRALDLAASPEAKRLAQDDAIELAIVVSGVRRDMGQPDAALIGLRIPALEKAGRQPWASRLLYAYAEALLATGDESAAREYFARSASADEDGLTDAYERVAELDGVDMLDLLGDEEDVDDLLTPERPGGPVDLDDDELDGQVMGDDTHEDEPEESDGAEDDAYEKDDAYAEQADDDVDAEESDDDATDEADRDGDPS</sequence>
<dbReference type="InterPro" id="IPR011990">
    <property type="entry name" value="TPR-like_helical_dom_sf"/>
</dbReference>
<proteinExistence type="predicted"/>